<dbReference type="EMBL" id="CP053452">
    <property type="protein sequence ID" value="QJX00341.1"/>
    <property type="molecule type" value="Genomic_DNA"/>
</dbReference>
<evidence type="ECO:0000256" key="1">
    <source>
        <dbReference type="SAM" id="Phobius"/>
    </source>
</evidence>
<evidence type="ECO:0000313" key="2">
    <source>
        <dbReference type="EMBL" id="QJX00341.1"/>
    </source>
</evidence>
<evidence type="ECO:0000313" key="3">
    <source>
        <dbReference type="Proteomes" id="UP000503447"/>
    </source>
</evidence>
<keyword evidence="3" id="KW-1185">Reference proteome</keyword>
<protein>
    <submittedName>
        <fullName evidence="2">Uncharacterized protein</fullName>
    </submittedName>
</protein>
<gene>
    <name evidence="2" type="ORF">FTUN_7967</name>
</gene>
<dbReference type="KEGG" id="ftj:FTUN_7967"/>
<keyword evidence="1" id="KW-0812">Transmembrane</keyword>
<accession>A0A6M5Z4A9</accession>
<name>A0A6M5Z4A9_9BACT</name>
<dbReference type="Proteomes" id="UP000503447">
    <property type="component" value="Chromosome"/>
</dbReference>
<keyword evidence="1" id="KW-0472">Membrane</keyword>
<organism evidence="2 3">
    <name type="scientific">Frigoriglobus tundricola</name>
    <dbReference type="NCBI Taxonomy" id="2774151"/>
    <lineage>
        <taxon>Bacteria</taxon>
        <taxon>Pseudomonadati</taxon>
        <taxon>Planctomycetota</taxon>
        <taxon>Planctomycetia</taxon>
        <taxon>Gemmatales</taxon>
        <taxon>Gemmataceae</taxon>
        <taxon>Frigoriglobus</taxon>
    </lineage>
</organism>
<reference evidence="3" key="1">
    <citation type="submission" date="2020-05" db="EMBL/GenBank/DDBJ databases">
        <title>Frigoriglobus tundricola gen. nov., sp. nov., a psychrotolerant cellulolytic planctomycete of the family Gemmataceae with two divergent copies of 16S rRNA gene.</title>
        <authorList>
            <person name="Kulichevskaya I.S."/>
            <person name="Ivanova A.A."/>
            <person name="Naumoff D.G."/>
            <person name="Beletsky A.V."/>
            <person name="Rijpstra W.I.C."/>
            <person name="Sinninghe Damste J.S."/>
            <person name="Mardanov A.V."/>
            <person name="Ravin N.V."/>
            <person name="Dedysh S.N."/>
        </authorList>
    </citation>
    <scope>NUCLEOTIDE SEQUENCE [LARGE SCALE GENOMIC DNA]</scope>
    <source>
        <strain evidence="3">PL17</strain>
    </source>
</reference>
<dbReference type="AlphaFoldDB" id="A0A6M5Z4A9"/>
<sequence>MTPDLRIQQAVVIGSARGVRVVAQTDDFDAPEAERIAVLFGPRPTGVACPLALFACPFGAKNVAVVRAEDRPDGRLGFRFLVLARNLYVHLGDPFAIADRYPPDWNATGRLADLEWPMEVLPERTLEQLDAVLKRGDVSLLLGSAQALVDGNRVLLNRTEAAEPFVRGLWQLLPDRTRCDLWPATFAFSDELGFHAAVGPALPTPRHGMQVLSEEAIRDYPQSHYELNLQLAIESGDRAALRKLLARRTTDDTIRLGLYILGFALIVAAVMKFAF</sequence>
<keyword evidence="1" id="KW-1133">Transmembrane helix</keyword>
<feature type="transmembrane region" description="Helical" evidence="1">
    <location>
        <begin position="256"/>
        <end position="274"/>
    </location>
</feature>
<proteinExistence type="predicted"/>
<dbReference type="RefSeq" id="WP_171475111.1">
    <property type="nucleotide sequence ID" value="NZ_CP053452.2"/>
</dbReference>